<dbReference type="RefSeq" id="WP_039721151.1">
    <property type="nucleotide sequence ID" value="NZ_CP037899.1"/>
</dbReference>
<dbReference type="EMBL" id="JQNX01000003">
    <property type="protein sequence ID" value="KIE58681.1"/>
    <property type="molecule type" value="Genomic_DNA"/>
</dbReference>
<evidence type="ECO:0000256" key="9">
    <source>
        <dbReference type="ARBA" id="ARBA00023014"/>
    </source>
</evidence>
<evidence type="ECO:0000256" key="8">
    <source>
        <dbReference type="ARBA" id="ARBA00023004"/>
    </source>
</evidence>
<keyword evidence="6" id="KW-0479">Metal-binding</keyword>
<evidence type="ECO:0000256" key="6">
    <source>
        <dbReference type="ARBA" id="ARBA00022723"/>
    </source>
</evidence>
<dbReference type="GO" id="GO:0000103">
    <property type="term" value="P:sulfate assimilation"/>
    <property type="evidence" value="ECO:0007669"/>
    <property type="project" value="TreeGrafter"/>
</dbReference>
<evidence type="ECO:0000313" key="12">
    <source>
        <dbReference type="EMBL" id="KIE58681.1"/>
    </source>
</evidence>
<dbReference type="Proteomes" id="UP000315925">
    <property type="component" value="Chromosome"/>
</dbReference>
<dbReference type="EC" id="1.8.7.1" evidence="13"/>
<evidence type="ECO:0000259" key="10">
    <source>
        <dbReference type="Pfam" id="PF01077"/>
    </source>
</evidence>
<dbReference type="Proteomes" id="UP000031594">
    <property type="component" value="Unassembled WGS sequence"/>
</dbReference>
<comment type="similarity">
    <text evidence="3">Belongs to the nitrite and sulfite reductase 4Fe-4S domain family.</text>
</comment>
<dbReference type="STRING" id="1202785.A946_04370"/>
<dbReference type="GO" id="GO:0046872">
    <property type="term" value="F:metal ion binding"/>
    <property type="evidence" value="ECO:0007669"/>
    <property type="project" value="UniProtKB-KW"/>
</dbReference>
<evidence type="ECO:0000313" key="15">
    <source>
        <dbReference type="Proteomes" id="UP000315925"/>
    </source>
</evidence>
<evidence type="ECO:0000256" key="2">
    <source>
        <dbReference type="ARBA" id="ARBA00001966"/>
    </source>
</evidence>
<dbReference type="AlphaFoldDB" id="A0A0C1RUP2"/>
<dbReference type="InterPro" id="IPR006066">
    <property type="entry name" value="NO2/SO3_Rdtase_FeS/sirohaem_BS"/>
</dbReference>
<reference evidence="15" key="3">
    <citation type="submission" date="2019-03" db="EMBL/GenBank/DDBJ databases">
        <title>Complete genome of Methylacidiphilum kamchatkense Kam1.</title>
        <authorList>
            <person name="Kruse T."/>
            <person name="Murarilal Ratnadevi C."/>
            <person name="Erikstad H.-A."/>
            <person name="Birkeland N.-K."/>
        </authorList>
    </citation>
    <scope>NUCLEOTIDE SEQUENCE [LARGE SCALE GENOMIC DNA]</scope>
    <source>
        <strain evidence="15">kam1</strain>
    </source>
</reference>
<comment type="cofactor">
    <cofactor evidence="2">
        <name>[4Fe-4S] cluster</name>
        <dbReference type="ChEBI" id="CHEBI:49883"/>
    </cofactor>
</comment>
<name>A0A0C1RUP2_9BACT</name>
<evidence type="ECO:0000259" key="11">
    <source>
        <dbReference type="Pfam" id="PF03460"/>
    </source>
</evidence>
<gene>
    <name evidence="12" type="ORF">A946_04370</name>
    <name evidence="13" type="ORF">kam1_684</name>
</gene>
<dbReference type="InterPro" id="IPR045169">
    <property type="entry name" value="NO2/SO3_Rdtase_4Fe4S_prot"/>
</dbReference>
<dbReference type="SUPFAM" id="SSF56014">
    <property type="entry name" value="Nitrite and sulphite reductase 4Fe-4S domain-like"/>
    <property type="match status" value="2"/>
</dbReference>
<dbReference type="InterPro" id="IPR045854">
    <property type="entry name" value="NO2/SO3_Rdtase_4Fe4S_sf"/>
</dbReference>
<keyword evidence="8" id="KW-0408">Iron</keyword>
<dbReference type="GO" id="GO:0004783">
    <property type="term" value="F:sulfite reductase (NADPH) activity"/>
    <property type="evidence" value="ECO:0007669"/>
    <property type="project" value="UniProtKB-EC"/>
</dbReference>
<reference evidence="13" key="2">
    <citation type="journal article" date="2019" name="BMC Genomics">
        <title>Complete genome sequence analysis of the thermoacidophilic verrucomicrobial methanotroph 'Candidatus Methylacidiphilum kamchatkense' strain Kam1 and comparison with its closest relatives.</title>
        <authorList>
            <person name="Kruse T."/>
            <person name="Ratnadevi C.M."/>
            <person name="Erikstad H.A."/>
            <person name="Birkeland N.K."/>
        </authorList>
    </citation>
    <scope>NUCLEOTIDE SEQUENCE</scope>
    <source>
        <strain evidence="13">Kam1</strain>
    </source>
</reference>
<evidence type="ECO:0000256" key="7">
    <source>
        <dbReference type="ARBA" id="ARBA00023002"/>
    </source>
</evidence>
<evidence type="ECO:0000313" key="14">
    <source>
        <dbReference type="Proteomes" id="UP000031594"/>
    </source>
</evidence>
<keyword evidence="14" id="KW-1185">Reference proteome</keyword>
<dbReference type="InterPro" id="IPR006067">
    <property type="entry name" value="NO2/SO3_Rdtase_4Fe4S_dom"/>
</dbReference>
<keyword evidence="5" id="KW-0349">Heme</keyword>
<dbReference type="InterPro" id="IPR005117">
    <property type="entry name" value="NiRdtase/SiRdtase_haem-b_fer"/>
</dbReference>
<keyword evidence="9" id="KW-0411">Iron-sulfur</keyword>
<keyword evidence="7 13" id="KW-0560">Oxidoreductase</keyword>
<proteinExistence type="inferred from homology"/>
<dbReference type="GO" id="GO:0009337">
    <property type="term" value="C:sulfite reductase complex (NADPH)"/>
    <property type="evidence" value="ECO:0007669"/>
    <property type="project" value="TreeGrafter"/>
</dbReference>
<sequence length="575" mass="64727">MPSPVESIKEKSRNLRGAILKTLKKASATHFSEEDYQILKFHGCYQQDDRDLRNERKKLGQDKAWIFMVRTKCPGGALTASQYLSLDKLSDSVGNGTLRITTRQGIQLHGVVFRGLHRCISSIIASGIHTWGACGDIVRNVVAPPSPIKDGAHDELQKLALSISNTFLSKSKAYTEIWINNIPVEYESAQESSVEEEPIYGKVYLPRKFKIGFAIPPRNDVDIYSQDLGFVAHVSGTTIEGFTVLVGGSHGMTHGVVKTYPKLAVPLFYIPKEKLTETAIAIVTMHRDFGNREDRKRARLKYLIDEKGIDWFRSEVVQRLSFSPESPKHFSFTTVADSLGWHPQGDGKYFLGIRIENGRIADLPSLPIRSILRSIIEDYQPSIRLTPNANILLCDIDEDKKEKIGKILLENRLFPLSPKTAARNLAHACVALPTCGLALAESERVFSKIMDQLEDILKELGLEKEEILFRMSGCPNGCSRPYNADISFVGRAPNRYALFVGGSTAGDRLASLQKRVVDINDIPAVVREYLEDFVRNRRHEESFSQYWHRINPNCEQSFPQNFHMEMSSLQTKNTS</sequence>
<comment type="cofactor">
    <cofactor evidence="1">
        <name>siroheme</name>
        <dbReference type="ChEBI" id="CHEBI:60052"/>
    </cofactor>
</comment>
<feature type="domain" description="Nitrite/Sulfite reductase ferredoxin-like" evidence="11">
    <location>
        <begin position="342"/>
        <end position="410"/>
    </location>
</feature>
<dbReference type="GO" id="GO:0051539">
    <property type="term" value="F:4 iron, 4 sulfur cluster binding"/>
    <property type="evidence" value="ECO:0007669"/>
    <property type="project" value="UniProtKB-KW"/>
</dbReference>
<evidence type="ECO:0000256" key="1">
    <source>
        <dbReference type="ARBA" id="ARBA00001929"/>
    </source>
</evidence>
<evidence type="ECO:0000256" key="3">
    <source>
        <dbReference type="ARBA" id="ARBA00010429"/>
    </source>
</evidence>
<feature type="domain" description="Nitrite/sulphite reductase 4Fe-4S" evidence="10">
    <location>
        <begin position="171"/>
        <end position="321"/>
    </location>
</feature>
<dbReference type="EMBL" id="CP037899">
    <property type="protein sequence ID" value="QDQ41931.1"/>
    <property type="molecule type" value="Genomic_DNA"/>
</dbReference>
<accession>A0A0C1RUP2</accession>
<dbReference type="Pfam" id="PF03460">
    <property type="entry name" value="NIR_SIR_ferr"/>
    <property type="match status" value="2"/>
</dbReference>
<dbReference type="KEGG" id="mkc:kam1_684"/>
<dbReference type="Gene3D" id="3.30.413.10">
    <property type="entry name" value="Sulfite Reductase Hemoprotein, domain 1"/>
    <property type="match status" value="2"/>
</dbReference>
<evidence type="ECO:0000256" key="4">
    <source>
        <dbReference type="ARBA" id="ARBA00022485"/>
    </source>
</evidence>
<keyword evidence="4" id="KW-0004">4Fe-4S</keyword>
<reference evidence="12 14" key="1">
    <citation type="submission" date="2014-08" db="EMBL/GenBank/DDBJ databases">
        <title>Methylacidiphilum kamchatkense strain Kam1 draft genome sequence.</title>
        <authorList>
            <person name="Birkeland N.-K."/>
            <person name="Erikstad H.A."/>
        </authorList>
    </citation>
    <scope>NUCLEOTIDE SEQUENCE [LARGE SCALE GENOMIC DNA]</scope>
    <source>
        <strain evidence="12 14">Kam1</strain>
    </source>
</reference>
<dbReference type="NCBIfam" id="NF010029">
    <property type="entry name" value="PRK13504.1"/>
    <property type="match status" value="1"/>
</dbReference>
<evidence type="ECO:0000256" key="5">
    <source>
        <dbReference type="ARBA" id="ARBA00022617"/>
    </source>
</evidence>
<evidence type="ECO:0000313" key="13">
    <source>
        <dbReference type="EMBL" id="QDQ41931.1"/>
    </source>
</evidence>
<dbReference type="PRINTS" id="PR00397">
    <property type="entry name" value="SIROHAEM"/>
</dbReference>
<dbReference type="InterPro" id="IPR036136">
    <property type="entry name" value="Nit/Sulf_reduc_fer-like_dom_sf"/>
</dbReference>
<dbReference type="Gene3D" id="3.90.480.20">
    <property type="match status" value="1"/>
</dbReference>
<dbReference type="Pfam" id="PF01077">
    <property type="entry name" value="NIR_SIR"/>
    <property type="match status" value="1"/>
</dbReference>
<dbReference type="GO" id="GO:0020037">
    <property type="term" value="F:heme binding"/>
    <property type="evidence" value="ECO:0007669"/>
    <property type="project" value="InterPro"/>
</dbReference>
<organism evidence="13 15">
    <name type="scientific">Methylacidiphilum kamchatkense Kam1</name>
    <dbReference type="NCBI Taxonomy" id="1202785"/>
    <lineage>
        <taxon>Bacteria</taxon>
        <taxon>Pseudomonadati</taxon>
        <taxon>Verrucomicrobiota</taxon>
        <taxon>Methylacidiphilae</taxon>
        <taxon>Methylacidiphilales</taxon>
        <taxon>Methylacidiphilaceae</taxon>
        <taxon>Methylacidiphilum (ex Ratnadevi et al. 2023)</taxon>
    </lineage>
</organism>
<dbReference type="OrthoDB" id="9803707at2"/>
<dbReference type="SUPFAM" id="SSF55124">
    <property type="entry name" value="Nitrite/Sulfite reductase N-terminal domain-like"/>
    <property type="match status" value="2"/>
</dbReference>
<dbReference type="PANTHER" id="PTHR11493:SF47">
    <property type="entry name" value="SULFITE REDUCTASE [NADPH] SUBUNIT BETA"/>
    <property type="match status" value="1"/>
</dbReference>
<dbReference type="PANTHER" id="PTHR11493">
    <property type="entry name" value="SULFITE REDUCTASE [NADPH] SUBUNIT BETA-RELATED"/>
    <property type="match status" value="1"/>
</dbReference>
<dbReference type="GO" id="GO:0050311">
    <property type="term" value="F:sulfite reductase (ferredoxin) activity"/>
    <property type="evidence" value="ECO:0007669"/>
    <property type="project" value="UniProtKB-EC"/>
</dbReference>
<protein>
    <submittedName>
        <fullName evidence="13">Sulfite reductase (NADPH) hemoprotein beta-component/sulfite reductase (Ferredoxin)</fullName>
        <ecNumber evidence="13">1.8.1.2</ecNumber>
        <ecNumber evidence="13">1.8.7.1</ecNumber>
    </submittedName>
    <submittedName>
        <fullName evidence="12">Sulfite reductase subunit beta</fullName>
    </submittedName>
</protein>
<feature type="domain" description="Nitrite/Sulfite reductase ferredoxin-like" evidence="11">
    <location>
        <begin position="67"/>
        <end position="111"/>
    </location>
</feature>
<dbReference type="EC" id="1.8.1.2" evidence="13"/>